<dbReference type="AlphaFoldDB" id="A0A2B5XTX1"/>
<proteinExistence type="predicted"/>
<protein>
    <submittedName>
        <fullName evidence="1">Uncharacterized protein</fullName>
    </submittedName>
</protein>
<comment type="caution">
    <text evidence="1">The sequence shown here is derived from an EMBL/GenBank/DDBJ whole genome shotgun (WGS) entry which is preliminary data.</text>
</comment>
<gene>
    <name evidence="1" type="ORF">CN611_14615</name>
</gene>
<dbReference type="EMBL" id="NUDL01000042">
    <property type="protein sequence ID" value="PEM55340.1"/>
    <property type="molecule type" value="Genomic_DNA"/>
</dbReference>
<evidence type="ECO:0000313" key="2">
    <source>
        <dbReference type="Proteomes" id="UP000220621"/>
    </source>
</evidence>
<name>A0A2B5XTX1_9BACI</name>
<evidence type="ECO:0000313" key="1">
    <source>
        <dbReference type="EMBL" id="PEM55340.1"/>
    </source>
</evidence>
<accession>A0A2B5XTX1</accession>
<dbReference type="SUPFAM" id="SSF51004">
    <property type="entry name" value="C-terminal (heme d1) domain of cytochrome cd1-nitrite reductase"/>
    <property type="match status" value="1"/>
</dbReference>
<dbReference type="InterPro" id="IPR011048">
    <property type="entry name" value="Haem_d1_sf"/>
</dbReference>
<dbReference type="Proteomes" id="UP000220621">
    <property type="component" value="Unassembled WGS sequence"/>
</dbReference>
<organism evidence="1 2">
    <name type="scientific">Bacillus wiedmannii</name>
    <dbReference type="NCBI Taxonomy" id="1890302"/>
    <lineage>
        <taxon>Bacteria</taxon>
        <taxon>Bacillati</taxon>
        <taxon>Bacillota</taxon>
        <taxon>Bacilli</taxon>
        <taxon>Bacillales</taxon>
        <taxon>Bacillaceae</taxon>
        <taxon>Bacillus</taxon>
        <taxon>Bacillus cereus group</taxon>
    </lineage>
</organism>
<sequence>MPYLDLHFAHKQVSENLFPHGIGNKERMWDLQFIYPDHRIYDKNLQLVYSGGQTLIPQALSMSVAPFVNLGVFEEYESDRKFLKLHLVDMKTFTKVAVIQESTIIPNTSPALYGNCDFSTFPNGDIVVMNYPTDTMTLYDKKGNYKKSITGVVNVKNQNKGYMEVHQRKGIIALQYETGFKFYNKNLEFLFEISTNNIKDSFKSAGFYPNGDLLIGKQNQTYTRLVIDYNSKKLVTTYTTPLTSDQRDEIYLARIEKDKTFFRRYYRGLGNNTLLEFDKNMKLTAETTPPYNLSKLVSWDGKYYHTKEENGAGGLYKSFEVATNKLVLVYDMPKTAPTVYGSLRGQSETYESYQ</sequence>
<dbReference type="RefSeq" id="WP_098102632.1">
    <property type="nucleotide sequence ID" value="NZ_NUDL01000042.1"/>
</dbReference>
<reference evidence="1 2" key="1">
    <citation type="submission" date="2017-09" db="EMBL/GenBank/DDBJ databases">
        <title>Large-scale bioinformatics analysis of Bacillus genomes uncovers conserved roles of natural products in bacterial physiology.</title>
        <authorList>
            <consortium name="Agbiome Team Llc"/>
            <person name="Bleich R.M."/>
            <person name="Grubbs K.J."/>
            <person name="Santa Maria K.C."/>
            <person name="Allen S.E."/>
            <person name="Farag S."/>
            <person name="Shank E.A."/>
            <person name="Bowers A."/>
        </authorList>
    </citation>
    <scope>NUCLEOTIDE SEQUENCE [LARGE SCALE GENOMIC DNA]</scope>
    <source>
        <strain evidence="1 2">AFS010764</strain>
    </source>
</reference>